<dbReference type="InterPro" id="IPR026870">
    <property type="entry name" value="Zinc_ribbon_dom"/>
</dbReference>
<name>A0AAW7N407_9LACO</name>
<dbReference type="AlphaFoldDB" id="A0AAW7N407"/>
<gene>
    <name evidence="3" type="ORF">QYC35_00855</name>
</gene>
<dbReference type="Proteomes" id="UP001174888">
    <property type="component" value="Unassembled WGS sequence"/>
</dbReference>
<keyword evidence="1" id="KW-0812">Transmembrane</keyword>
<reference evidence="3" key="1">
    <citation type="submission" date="2023-07" db="EMBL/GenBank/DDBJ databases">
        <title>Complete genome sequence of Ligilactobacillus salivarius SRCM217594 isolated from Gallus gallus domesticus feces.</title>
        <authorList>
            <person name="Yang H.-G."/>
            <person name="Ryu M.-S."/>
            <person name="Ha G.-S."/>
            <person name="Yang H.-J."/>
            <person name="Jeong D.-Y."/>
        </authorList>
    </citation>
    <scope>NUCLEOTIDE SEQUENCE</scope>
    <source>
        <strain evidence="3">SRCM217594</strain>
    </source>
</reference>
<feature type="transmembrane region" description="Helical" evidence="1">
    <location>
        <begin position="72"/>
        <end position="93"/>
    </location>
</feature>
<feature type="transmembrane region" description="Helical" evidence="1">
    <location>
        <begin position="170"/>
        <end position="189"/>
    </location>
</feature>
<accession>A0AAW7N407</accession>
<sequence length="266" mass="29502">MNKCPNCGSDTKEGAKFCTTCGYQLIRENVDNTTKTKQTVNTDKMKEVSMNYWNWLVSSWKHPFKVEDSEKYFGLVTLAIESIFFALSVMILVRKIVGTFVENSSSITSFFSGETSSSTSNPVGFNVFIVFFLATFLASLVIIGIILLVEKGFSNSNRNYLNLANEVAHKTSSVVLLNAVLFVHSLIVSNASANSVVLIDVVLGLISMIWIIGILSVVFELEETKIDKIYVGLVIYIAHMIVIAITGWIVINHYTSLLTDLISKLI</sequence>
<organism evidence="3 4">
    <name type="scientific">Ligilactobacillus salivarius</name>
    <dbReference type="NCBI Taxonomy" id="1624"/>
    <lineage>
        <taxon>Bacteria</taxon>
        <taxon>Bacillati</taxon>
        <taxon>Bacillota</taxon>
        <taxon>Bacilli</taxon>
        <taxon>Lactobacillales</taxon>
        <taxon>Lactobacillaceae</taxon>
        <taxon>Ligilactobacillus</taxon>
    </lineage>
</organism>
<proteinExistence type="predicted"/>
<feature type="domain" description="Zinc-ribbon" evidence="2">
    <location>
        <begin position="3"/>
        <end position="25"/>
    </location>
</feature>
<dbReference type="RefSeq" id="WP_301206867.1">
    <property type="nucleotide sequence ID" value="NZ_JAUIQT010000001.1"/>
</dbReference>
<feature type="transmembrane region" description="Helical" evidence="1">
    <location>
        <begin position="195"/>
        <end position="218"/>
    </location>
</feature>
<evidence type="ECO:0000259" key="2">
    <source>
        <dbReference type="Pfam" id="PF13240"/>
    </source>
</evidence>
<comment type="caution">
    <text evidence="3">The sequence shown here is derived from an EMBL/GenBank/DDBJ whole genome shotgun (WGS) entry which is preliminary data.</text>
</comment>
<dbReference type="Pfam" id="PF13240">
    <property type="entry name" value="Zn_Ribbon_1"/>
    <property type="match status" value="1"/>
</dbReference>
<evidence type="ECO:0000256" key="1">
    <source>
        <dbReference type="SAM" id="Phobius"/>
    </source>
</evidence>
<keyword evidence="1" id="KW-0472">Membrane</keyword>
<keyword evidence="1" id="KW-1133">Transmembrane helix</keyword>
<evidence type="ECO:0000313" key="3">
    <source>
        <dbReference type="EMBL" id="MDN4832793.1"/>
    </source>
</evidence>
<dbReference type="Pfam" id="PF20214">
    <property type="entry name" value="DUF6574"/>
    <property type="match status" value="1"/>
</dbReference>
<protein>
    <submittedName>
        <fullName evidence="3">Zinc-ribbon domain-containing protein</fullName>
    </submittedName>
</protein>
<feature type="transmembrane region" description="Helical" evidence="1">
    <location>
        <begin position="230"/>
        <end position="251"/>
    </location>
</feature>
<evidence type="ECO:0000313" key="4">
    <source>
        <dbReference type="Proteomes" id="UP001174888"/>
    </source>
</evidence>
<dbReference type="EMBL" id="JAUIQT010000001">
    <property type="protein sequence ID" value="MDN4832793.1"/>
    <property type="molecule type" value="Genomic_DNA"/>
</dbReference>
<feature type="transmembrane region" description="Helical" evidence="1">
    <location>
        <begin position="125"/>
        <end position="149"/>
    </location>
</feature>
<dbReference type="InterPro" id="IPR046481">
    <property type="entry name" value="DUF6574"/>
</dbReference>